<dbReference type="InterPro" id="IPR014001">
    <property type="entry name" value="Helicase_ATP-bd"/>
</dbReference>
<dbReference type="GO" id="GO:0003724">
    <property type="term" value="F:RNA helicase activity"/>
    <property type="evidence" value="ECO:0007669"/>
    <property type="project" value="TreeGrafter"/>
</dbReference>
<evidence type="ECO:0000313" key="9">
    <source>
        <dbReference type="Proteomes" id="UP000004846"/>
    </source>
</evidence>
<name>A0A125WAH0_ENTFL</name>
<feature type="domain" description="Helicase ATP-binding" evidence="6">
    <location>
        <begin position="31"/>
        <end position="200"/>
    </location>
</feature>
<dbReference type="PROSITE" id="PS51194">
    <property type="entry name" value="HELICASE_CTER"/>
    <property type="match status" value="1"/>
</dbReference>
<feature type="region of interest" description="Disordered" evidence="5">
    <location>
        <begin position="375"/>
        <end position="433"/>
    </location>
</feature>
<keyword evidence="3 8" id="KW-0347">Helicase</keyword>
<dbReference type="Gene3D" id="3.40.50.300">
    <property type="entry name" value="P-loop containing nucleotide triphosphate hydrolases"/>
    <property type="match status" value="2"/>
</dbReference>
<evidence type="ECO:0000259" key="6">
    <source>
        <dbReference type="PROSITE" id="PS51192"/>
    </source>
</evidence>
<dbReference type="InterPro" id="IPR027417">
    <property type="entry name" value="P-loop_NTPase"/>
</dbReference>
<accession>A0A125WAH0</accession>
<dbReference type="PANTHER" id="PTHR47963:SF7">
    <property type="entry name" value="ATP-DEPENDENT RNA HELICASE YFML-RELATED"/>
    <property type="match status" value="1"/>
</dbReference>
<dbReference type="GO" id="GO:0005829">
    <property type="term" value="C:cytosol"/>
    <property type="evidence" value="ECO:0007669"/>
    <property type="project" value="TreeGrafter"/>
</dbReference>
<dbReference type="GO" id="GO:0005524">
    <property type="term" value="F:ATP binding"/>
    <property type="evidence" value="ECO:0007669"/>
    <property type="project" value="UniProtKB-KW"/>
</dbReference>
<dbReference type="PANTHER" id="PTHR47963">
    <property type="entry name" value="DEAD-BOX ATP-DEPENDENT RNA HELICASE 47, MITOCHONDRIAL"/>
    <property type="match status" value="1"/>
</dbReference>
<dbReference type="GO" id="GO:0009409">
    <property type="term" value="P:response to cold"/>
    <property type="evidence" value="ECO:0007669"/>
    <property type="project" value="TreeGrafter"/>
</dbReference>
<dbReference type="InterPro" id="IPR044742">
    <property type="entry name" value="DEAD/DEAH_RhlB"/>
</dbReference>
<feature type="compositionally biased region" description="Basic residues" evidence="5">
    <location>
        <begin position="413"/>
        <end position="433"/>
    </location>
</feature>
<evidence type="ECO:0000256" key="1">
    <source>
        <dbReference type="ARBA" id="ARBA00022741"/>
    </source>
</evidence>
<keyword evidence="1" id="KW-0547">Nucleotide-binding</keyword>
<evidence type="ECO:0000313" key="8">
    <source>
        <dbReference type="EMBL" id="EFM84257.1"/>
    </source>
</evidence>
<evidence type="ECO:0000256" key="3">
    <source>
        <dbReference type="ARBA" id="ARBA00022806"/>
    </source>
</evidence>
<reference evidence="8 9" key="1">
    <citation type="submission" date="2010-07" db="EMBL/GenBank/DDBJ databases">
        <authorList>
            <person name="Sid Ahmed O."/>
        </authorList>
    </citation>
    <scope>NUCLEOTIDE SEQUENCE [LARGE SCALE GENOMIC DNA]</scope>
    <source>
        <strain evidence="8 9">TX4248</strain>
    </source>
</reference>
<sequence length="433" mass="48863">MRFLEQLPEAWQEQWQASGFNEPSTIQEKSFTPLREGENVLGISPTGTGKTLAYMLPLLLTVEKGQGNQLLIIAPSQELAMQIAEVARTWAKPLQLTVQTLIGGANVSRQIDKLKKRPEVLIGTPGRILELMKNKKVKAQLVKTIVMDEVDQLFQEEELSLTKQILTHTPTEYQLVFYSATADRVVNQAQSLSQKLQVIDVTEEDTSAGQVAHYFIRLAPRKKADYLRRLAHTEAFRSMVFFNQVADLGAAEEKLVYENVPAIGLASDQSKQLRKLAIDQFKAERVKLLLTTDIAARGLDFTGVPYVVNVDVPLAEESYIHRSGRVGRMGAQGAVITFINDGTKRDYQRLMKQLAIPYQEIFLYDGALHEQPKAKDELEKKNVAKDTYSEKKSTKERKPETVNSVVKEPQETRKKKKNKKKNTKNKGARKAKK</sequence>
<evidence type="ECO:0000259" key="7">
    <source>
        <dbReference type="PROSITE" id="PS51194"/>
    </source>
</evidence>
<proteinExistence type="predicted"/>
<dbReference type="Pfam" id="PF00270">
    <property type="entry name" value="DEAD"/>
    <property type="match status" value="1"/>
</dbReference>
<dbReference type="PROSITE" id="PS51192">
    <property type="entry name" value="HELICASE_ATP_BIND_1"/>
    <property type="match status" value="1"/>
</dbReference>
<dbReference type="HOGENOM" id="CLU_003041_1_3_9"/>
<evidence type="ECO:0000256" key="4">
    <source>
        <dbReference type="ARBA" id="ARBA00022840"/>
    </source>
</evidence>
<dbReference type="InterPro" id="IPR050547">
    <property type="entry name" value="DEAD_box_RNA_helicases"/>
</dbReference>
<evidence type="ECO:0000256" key="2">
    <source>
        <dbReference type="ARBA" id="ARBA00022801"/>
    </source>
</evidence>
<dbReference type="RefSeq" id="WP_002364644.1">
    <property type="nucleotide sequence ID" value="NZ_GL454411.1"/>
</dbReference>
<dbReference type="SMART" id="SM00487">
    <property type="entry name" value="DEXDc"/>
    <property type="match status" value="1"/>
</dbReference>
<keyword evidence="4" id="KW-0067">ATP-binding</keyword>
<gene>
    <name evidence="8" type="ORF">HMPREF9498_00233</name>
</gene>
<feature type="domain" description="Helicase C-terminal" evidence="7">
    <location>
        <begin position="226"/>
        <end position="379"/>
    </location>
</feature>
<dbReference type="CDD" id="cd00268">
    <property type="entry name" value="DEADc"/>
    <property type="match status" value="1"/>
</dbReference>
<dbReference type="GO" id="GO:0033592">
    <property type="term" value="F:RNA strand annealing activity"/>
    <property type="evidence" value="ECO:0007669"/>
    <property type="project" value="TreeGrafter"/>
</dbReference>
<keyword evidence="2" id="KW-0378">Hydrolase</keyword>
<dbReference type="CDD" id="cd18787">
    <property type="entry name" value="SF2_C_DEAD"/>
    <property type="match status" value="1"/>
</dbReference>
<evidence type="ECO:0000256" key="5">
    <source>
        <dbReference type="SAM" id="MobiDB-lite"/>
    </source>
</evidence>
<dbReference type="InterPro" id="IPR011545">
    <property type="entry name" value="DEAD/DEAH_box_helicase_dom"/>
</dbReference>
<dbReference type="GO" id="GO:0016787">
    <property type="term" value="F:hydrolase activity"/>
    <property type="evidence" value="ECO:0007669"/>
    <property type="project" value="UniProtKB-KW"/>
</dbReference>
<dbReference type="Pfam" id="PF00271">
    <property type="entry name" value="Helicase_C"/>
    <property type="match status" value="1"/>
</dbReference>
<dbReference type="InterPro" id="IPR001650">
    <property type="entry name" value="Helicase_C-like"/>
</dbReference>
<dbReference type="AlphaFoldDB" id="A0A125WAH0"/>
<comment type="caution">
    <text evidence="8">The sequence shown here is derived from an EMBL/GenBank/DDBJ whole genome shotgun (WGS) entry which is preliminary data.</text>
</comment>
<dbReference type="GO" id="GO:0005840">
    <property type="term" value="C:ribosome"/>
    <property type="evidence" value="ECO:0007669"/>
    <property type="project" value="TreeGrafter"/>
</dbReference>
<dbReference type="Proteomes" id="UP000004846">
    <property type="component" value="Unassembled WGS sequence"/>
</dbReference>
<dbReference type="EMBL" id="AEBR01000005">
    <property type="protein sequence ID" value="EFM84257.1"/>
    <property type="molecule type" value="Genomic_DNA"/>
</dbReference>
<protein>
    <submittedName>
        <fullName evidence="8">DEAD/DEAH box helicase</fullName>
    </submittedName>
</protein>
<dbReference type="SUPFAM" id="SSF52540">
    <property type="entry name" value="P-loop containing nucleoside triphosphate hydrolases"/>
    <property type="match status" value="1"/>
</dbReference>
<dbReference type="SMART" id="SM00490">
    <property type="entry name" value="HELICc"/>
    <property type="match status" value="1"/>
</dbReference>
<feature type="compositionally biased region" description="Basic and acidic residues" evidence="5">
    <location>
        <begin position="375"/>
        <end position="400"/>
    </location>
</feature>
<organism evidence="8 9">
    <name type="scientific">Enterococcus faecalis TX4248</name>
    <dbReference type="NCBI Taxonomy" id="749495"/>
    <lineage>
        <taxon>Bacteria</taxon>
        <taxon>Bacillati</taxon>
        <taxon>Bacillota</taxon>
        <taxon>Bacilli</taxon>
        <taxon>Lactobacillales</taxon>
        <taxon>Enterococcaceae</taxon>
        <taxon>Enterococcus</taxon>
    </lineage>
</organism>